<organism evidence="3 4">
    <name type="scientific">Pleodorina starrii</name>
    <dbReference type="NCBI Taxonomy" id="330485"/>
    <lineage>
        <taxon>Eukaryota</taxon>
        <taxon>Viridiplantae</taxon>
        <taxon>Chlorophyta</taxon>
        <taxon>core chlorophytes</taxon>
        <taxon>Chlorophyceae</taxon>
        <taxon>CS clade</taxon>
        <taxon>Chlamydomonadales</taxon>
        <taxon>Volvocaceae</taxon>
        <taxon>Pleodorina</taxon>
    </lineage>
</organism>
<accession>A0A9W6BRM8</accession>
<evidence type="ECO:0000256" key="1">
    <source>
        <dbReference type="SAM" id="MobiDB-lite"/>
    </source>
</evidence>
<comment type="caution">
    <text evidence="3">The sequence shown here is derived from an EMBL/GenBank/DDBJ whole genome shotgun (WGS) entry which is preliminary data.</text>
</comment>
<feature type="transmembrane region" description="Helical" evidence="2">
    <location>
        <begin position="110"/>
        <end position="135"/>
    </location>
</feature>
<keyword evidence="2" id="KW-0812">Transmembrane</keyword>
<feature type="region of interest" description="Disordered" evidence="1">
    <location>
        <begin position="242"/>
        <end position="281"/>
    </location>
</feature>
<protein>
    <recommendedName>
        <fullName evidence="5">PGG domain-containing protein</fullName>
    </recommendedName>
</protein>
<proteinExistence type="predicted"/>
<dbReference type="OrthoDB" id="537194at2759"/>
<feature type="transmembrane region" description="Helical" evidence="2">
    <location>
        <begin position="188"/>
        <end position="212"/>
    </location>
</feature>
<dbReference type="AlphaFoldDB" id="A0A9W6BRM8"/>
<evidence type="ECO:0000256" key="2">
    <source>
        <dbReference type="SAM" id="Phobius"/>
    </source>
</evidence>
<dbReference type="EMBL" id="BRXU01000017">
    <property type="protein sequence ID" value="GLC56873.1"/>
    <property type="molecule type" value="Genomic_DNA"/>
</dbReference>
<feature type="compositionally biased region" description="Gly residues" evidence="1">
    <location>
        <begin position="254"/>
        <end position="269"/>
    </location>
</feature>
<evidence type="ECO:0000313" key="4">
    <source>
        <dbReference type="Proteomes" id="UP001165080"/>
    </source>
</evidence>
<dbReference type="Proteomes" id="UP001165080">
    <property type="component" value="Unassembled WGS sequence"/>
</dbReference>
<sequence length="281" mass="29750">MSGLIPKGQHDLRKVHPVQQIASTDSGLGTRTSSGEHSAGAAPRRLTQWTMIAEKTGVQNTKERLKSYWTTLGVVSALMAALTYPAVTSPLVSKHNGGPDNNGNVNDPLFMSYVLLNTVSLILSFMVVIISVVLLAEADLVVTDDDMELFINRYQYLFLGLTGIFGSSILTIIASIIVVAFFNYNRATAIASAAICITGTVVVAVVAGWLAFWTRARLKIHVAEANAVLRAAVSRLRKAVSASSKQQQEQQGAAVGGSNGSNGAGGAGVGEEDNPRQRPAL</sequence>
<evidence type="ECO:0000313" key="3">
    <source>
        <dbReference type="EMBL" id="GLC56873.1"/>
    </source>
</evidence>
<keyword evidence="2" id="KW-0472">Membrane</keyword>
<reference evidence="3 4" key="1">
    <citation type="journal article" date="2023" name="Commun. Biol.">
        <title>Reorganization of the ancestral sex-determining regions during the evolution of trioecy in Pleodorina starrii.</title>
        <authorList>
            <person name="Takahashi K."/>
            <person name="Suzuki S."/>
            <person name="Kawai-Toyooka H."/>
            <person name="Yamamoto K."/>
            <person name="Hamaji T."/>
            <person name="Ootsuki R."/>
            <person name="Yamaguchi H."/>
            <person name="Kawachi M."/>
            <person name="Higashiyama T."/>
            <person name="Nozaki H."/>
        </authorList>
    </citation>
    <scope>NUCLEOTIDE SEQUENCE [LARGE SCALE GENOMIC DNA]</scope>
    <source>
        <strain evidence="3 4">NIES-4479</strain>
    </source>
</reference>
<feature type="transmembrane region" description="Helical" evidence="2">
    <location>
        <begin position="68"/>
        <end position="87"/>
    </location>
</feature>
<feature type="transmembrane region" description="Helical" evidence="2">
    <location>
        <begin position="156"/>
        <end position="182"/>
    </location>
</feature>
<keyword evidence="2" id="KW-1133">Transmembrane helix</keyword>
<feature type="compositionally biased region" description="Low complexity" evidence="1">
    <location>
        <begin position="242"/>
        <end position="253"/>
    </location>
</feature>
<evidence type="ECO:0008006" key="5">
    <source>
        <dbReference type="Google" id="ProtNLM"/>
    </source>
</evidence>
<name>A0A9W6BRM8_9CHLO</name>
<feature type="region of interest" description="Disordered" evidence="1">
    <location>
        <begin position="1"/>
        <end position="42"/>
    </location>
</feature>
<keyword evidence="4" id="KW-1185">Reference proteome</keyword>
<feature type="compositionally biased region" description="Polar residues" evidence="1">
    <location>
        <begin position="20"/>
        <end position="36"/>
    </location>
</feature>
<gene>
    <name evidence="3" type="primary">PLEST003056</name>
    <name evidence="3" type="ORF">PLESTB_001158500</name>
</gene>